<keyword evidence="3" id="KW-1185">Reference proteome</keyword>
<accession>A0A1G8C783</accession>
<dbReference type="RefSeq" id="WP_093171526.1">
    <property type="nucleotide sequence ID" value="NZ_FNCN01000015.1"/>
</dbReference>
<dbReference type="Proteomes" id="UP000198923">
    <property type="component" value="Unassembled WGS sequence"/>
</dbReference>
<name>A0A1G8C783_9ACTN</name>
<dbReference type="SUPFAM" id="SSF56300">
    <property type="entry name" value="Metallo-dependent phosphatases"/>
    <property type="match status" value="1"/>
</dbReference>
<dbReference type="GO" id="GO:0016787">
    <property type="term" value="F:hydrolase activity"/>
    <property type="evidence" value="ECO:0007669"/>
    <property type="project" value="InterPro"/>
</dbReference>
<feature type="domain" description="Calcineurin-like phosphoesterase" evidence="1">
    <location>
        <begin position="1"/>
        <end position="234"/>
    </location>
</feature>
<dbReference type="OrthoDB" id="9013891at2"/>
<dbReference type="STRING" id="504805.SAMN05421505_11586"/>
<proteinExistence type="predicted"/>
<dbReference type="InterPro" id="IPR004843">
    <property type="entry name" value="Calcineurin-like_PHP"/>
</dbReference>
<dbReference type="Gene3D" id="3.60.21.10">
    <property type="match status" value="1"/>
</dbReference>
<sequence>MKLLAVSDLHVSHRMNRPIVEAIPPSPDDWLIVAGDVAETADDIAETLGVLTRKFARVVWAPGNHELWTTPKDTLQARGVERYERLVEMCRSLGVLTPEDPYETLDCEGFRFVLVPLFLLYDYSLRPAGTTVEQALADCYKTGVVCSDEFMLHPDPHPDRTAWCHDRIRITEQRLNELPGDLPVVFANHYPLHPSLVKLPRIPQFSLWCGTTLTADWHRKYNAEAMVYGHLHIPGSYVIDGVRFEEVSLGYYREWRYRTGPYLPRQIMPPPA</sequence>
<dbReference type="Pfam" id="PF00149">
    <property type="entry name" value="Metallophos"/>
    <property type="match status" value="1"/>
</dbReference>
<organism evidence="2 3">
    <name type="scientific">Sinosporangium album</name>
    <dbReference type="NCBI Taxonomy" id="504805"/>
    <lineage>
        <taxon>Bacteria</taxon>
        <taxon>Bacillati</taxon>
        <taxon>Actinomycetota</taxon>
        <taxon>Actinomycetes</taxon>
        <taxon>Streptosporangiales</taxon>
        <taxon>Streptosporangiaceae</taxon>
        <taxon>Sinosporangium</taxon>
    </lineage>
</organism>
<evidence type="ECO:0000259" key="1">
    <source>
        <dbReference type="Pfam" id="PF00149"/>
    </source>
</evidence>
<dbReference type="PANTHER" id="PTHR36492">
    <property type="match status" value="1"/>
</dbReference>
<dbReference type="InterPro" id="IPR029052">
    <property type="entry name" value="Metallo-depent_PP-like"/>
</dbReference>
<dbReference type="InterPro" id="IPR052963">
    <property type="entry name" value="Pantetheine_PDE"/>
</dbReference>
<evidence type="ECO:0000313" key="3">
    <source>
        <dbReference type="Proteomes" id="UP000198923"/>
    </source>
</evidence>
<dbReference type="EMBL" id="FNCN01000015">
    <property type="protein sequence ID" value="SDH41381.1"/>
    <property type="molecule type" value="Genomic_DNA"/>
</dbReference>
<dbReference type="AlphaFoldDB" id="A0A1G8C783"/>
<dbReference type="PANTHER" id="PTHR36492:SF2">
    <property type="entry name" value="[ACYL-CARRIER-PROTEIN] PHOSPHODIESTERASE PPTH"/>
    <property type="match status" value="1"/>
</dbReference>
<evidence type="ECO:0000313" key="2">
    <source>
        <dbReference type="EMBL" id="SDH41381.1"/>
    </source>
</evidence>
<protein>
    <submittedName>
        <fullName evidence="2">3',5'-cyclic AMP phosphodiesterase CpdA</fullName>
    </submittedName>
</protein>
<reference evidence="2 3" key="1">
    <citation type="submission" date="2016-10" db="EMBL/GenBank/DDBJ databases">
        <authorList>
            <person name="de Groot N.N."/>
        </authorList>
    </citation>
    <scope>NUCLEOTIDE SEQUENCE [LARGE SCALE GENOMIC DNA]</scope>
    <source>
        <strain evidence="2 3">CPCC 201354</strain>
    </source>
</reference>
<gene>
    <name evidence="2" type="ORF">SAMN05421505_11586</name>
</gene>